<keyword evidence="1" id="KW-1133">Transmembrane helix</keyword>
<dbReference type="Proteomes" id="UP001501690">
    <property type="component" value="Unassembled WGS sequence"/>
</dbReference>
<evidence type="ECO:0000313" key="3">
    <source>
        <dbReference type="Proteomes" id="UP001501690"/>
    </source>
</evidence>
<evidence type="ECO:0000313" key="2">
    <source>
        <dbReference type="EMBL" id="GAA1699422.1"/>
    </source>
</evidence>
<proteinExistence type="predicted"/>
<organism evidence="2 3">
    <name type="scientific">Microbacterium sediminicola</name>
    <dbReference type="NCBI Taxonomy" id="415210"/>
    <lineage>
        <taxon>Bacteria</taxon>
        <taxon>Bacillati</taxon>
        <taxon>Actinomycetota</taxon>
        <taxon>Actinomycetes</taxon>
        <taxon>Micrococcales</taxon>
        <taxon>Microbacteriaceae</taxon>
        <taxon>Microbacterium</taxon>
    </lineage>
</organism>
<dbReference type="RefSeq" id="WP_344071268.1">
    <property type="nucleotide sequence ID" value="NZ_BAAAPL010000001.1"/>
</dbReference>
<dbReference type="EMBL" id="BAAAPL010000001">
    <property type="protein sequence ID" value="GAA1699422.1"/>
    <property type="molecule type" value="Genomic_DNA"/>
</dbReference>
<feature type="transmembrane region" description="Helical" evidence="1">
    <location>
        <begin position="104"/>
        <end position="122"/>
    </location>
</feature>
<feature type="transmembrane region" description="Helical" evidence="1">
    <location>
        <begin position="80"/>
        <end position="98"/>
    </location>
</feature>
<gene>
    <name evidence="2" type="ORF">GCM10009808_16280</name>
</gene>
<keyword evidence="1" id="KW-0472">Membrane</keyword>
<reference evidence="2 3" key="1">
    <citation type="journal article" date="2019" name="Int. J. Syst. Evol. Microbiol.">
        <title>The Global Catalogue of Microorganisms (GCM) 10K type strain sequencing project: providing services to taxonomists for standard genome sequencing and annotation.</title>
        <authorList>
            <consortium name="The Broad Institute Genomics Platform"/>
            <consortium name="The Broad Institute Genome Sequencing Center for Infectious Disease"/>
            <person name="Wu L."/>
            <person name="Ma J."/>
        </authorList>
    </citation>
    <scope>NUCLEOTIDE SEQUENCE [LARGE SCALE GENOMIC DNA]</scope>
    <source>
        <strain evidence="2 3">JCM 15577</strain>
    </source>
</reference>
<protein>
    <submittedName>
        <fullName evidence="2">Uncharacterized protein</fullName>
    </submittedName>
</protein>
<evidence type="ECO:0000256" key="1">
    <source>
        <dbReference type="SAM" id="Phobius"/>
    </source>
</evidence>
<sequence length="138" mass="14716">MTEQPTARRPVVVTIAVVLTYISGLSSIGLGLLVLLSRYDVTDSAAVWADSLVGAGIILLGLLIIGVASGISRGSRLSRIVLTVYVSLQLLLHVLAIIAADFDWIAGVQMTIGVFILLALWLPATSRFFRESPQIRAA</sequence>
<feature type="transmembrane region" description="Helical" evidence="1">
    <location>
        <begin position="12"/>
        <end position="36"/>
    </location>
</feature>
<keyword evidence="1" id="KW-0812">Transmembrane</keyword>
<name>A0ABN2I6X9_9MICO</name>
<accession>A0ABN2I6X9</accession>
<comment type="caution">
    <text evidence="2">The sequence shown here is derived from an EMBL/GenBank/DDBJ whole genome shotgun (WGS) entry which is preliminary data.</text>
</comment>
<feature type="transmembrane region" description="Helical" evidence="1">
    <location>
        <begin position="48"/>
        <end position="68"/>
    </location>
</feature>
<keyword evidence="3" id="KW-1185">Reference proteome</keyword>